<comment type="subcellular location">
    <subcellularLocation>
        <location evidence="2">Cytoplasm</location>
    </subcellularLocation>
</comment>
<dbReference type="CDD" id="cd00293">
    <property type="entry name" value="USP-like"/>
    <property type="match status" value="1"/>
</dbReference>
<organism evidence="4 5">
    <name type="scientific">Martelella mediterranea</name>
    <dbReference type="NCBI Taxonomy" id="293089"/>
    <lineage>
        <taxon>Bacteria</taxon>
        <taxon>Pseudomonadati</taxon>
        <taxon>Pseudomonadota</taxon>
        <taxon>Alphaproteobacteria</taxon>
        <taxon>Hyphomicrobiales</taxon>
        <taxon>Aurantimonadaceae</taxon>
        <taxon>Martelella</taxon>
    </lineage>
</organism>
<dbReference type="EMBL" id="SMAR01000017">
    <property type="protein sequence ID" value="TCT37642.1"/>
    <property type="molecule type" value="Genomic_DNA"/>
</dbReference>
<comment type="similarity">
    <text evidence="1 2">Belongs to the universal stress protein A family.</text>
</comment>
<dbReference type="PRINTS" id="PR01438">
    <property type="entry name" value="UNVRSLSTRESS"/>
</dbReference>
<evidence type="ECO:0000256" key="1">
    <source>
        <dbReference type="ARBA" id="ARBA00008791"/>
    </source>
</evidence>
<sequence>MFKKIVVPVDVAVLDKGMDILKKAAELCDPDGEIILMHIVEEVPSYLSIDVPVDLVDKAVTDAKDKLHELKARTKIDAAIEIRIGPPAREILACAKEKKADLIIVASHRPDISNYLIGSTADRVVRHAPCSVLVRR</sequence>
<dbReference type="PANTHER" id="PTHR46268:SF6">
    <property type="entry name" value="UNIVERSAL STRESS PROTEIN UP12"/>
    <property type="match status" value="1"/>
</dbReference>
<dbReference type="Gene3D" id="3.40.50.620">
    <property type="entry name" value="HUPs"/>
    <property type="match status" value="1"/>
</dbReference>
<protein>
    <recommendedName>
        <fullName evidence="2">Universal stress protein</fullName>
    </recommendedName>
</protein>
<reference evidence="4 5" key="1">
    <citation type="submission" date="2019-03" db="EMBL/GenBank/DDBJ databases">
        <title>Freshwater and sediment microbial communities from various areas in North America, analyzing microbe dynamics in response to fracking.</title>
        <authorList>
            <person name="Lamendella R."/>
        </authorList>
    </citation>
    <scope>NUCLEOTIDE SEQUENCE [LARGE SCALE GENOMIC DNA]</scope>
    <source>
        <strain evidence="4 5">175.2</strain>
    </source>
</reference>
<comment type="caution">
    <text evidence="4">The sequence shown here is derived from an EMBL/GenBank/DDBJ whole genome shotgun (WGS) entry which is preliminary data.</text>
</comment>
<evidence type="ECO:0000256" key="2">
    <source>
        <dbReference type="PIRNR" id="PIRNR006276"/>
    </source>
</evidence>
<accession>A0A4R3NV56</accession>
<dbReference type="AlphaFoldDB" id="A0A4R3NV56"/>
<dbReference type="PANTHER" id="PTHR46268">
    <property type="entry name" value="STRESS RESPONSE PROTEIN NHAX"/>
    <property type="match status" value="1"/>
</dbReference>
<dbReference type="SUPFAM" id="SSF52402">
    <property type="entry name" value="Adenine nucleotide alpha hydrolases-like"/>
    <property type="match status" value="1"/>
</dbReference>
<dbReference type="InterPro" id="IPR006016">
    <property type="entry name" value="UspA"/>
</dbReference>
<dbReference type="Proteomes" id="UP000295097">
    <property type="component" value="Unassembled WGS sequence"/>
</dbReference>
<evidence type="ECO:0000259" key="3">
    <source>
        <dbReference type="Pfam" id="PF00582"/>
    </source>
</evidence>
<evidence type="ECO:0000313" key="5">
    <source>
        <dbReference type="Proteomes" id="UP000295097"/>
    </source>
</evidence>
<name>A0A4R3NV56_9HYPH</name>
<proteinExistence type="inferred from homology"/>
<gene>
    <name evidence="4" type="ORF">EDC90_101732</name>
</gene>
<dbReference type="InterPro" id="IPR006015">
    <property type="entry name" value="Universal_stress_UspA"/>
</dbReference>
<dbReference type="OrthoDB" id="9792500at2"/>
<dbReference type="Pfam" id="PF00582">
    <property type="entry name" value="Usp"/>
    <property type="match status" value="1"/>
</dbReference>
<dbReference type="InterPro" id="IPR014729">
    <property type="entry name" value="Rossmann-like_a/b/a_fold"/>
</dbReference>
<dbReference type="PIRSF" id="PIRSF006276">
    <property type="entry name" value="UspA"/>
    <property type="match status" value="1"/>
</dbReference>
<keyword evidence="2" id="KW-0963">Cytoplasm</keyword>
<keyword evidence="5" id="KW-1185">Reference proteome</keyword>
<dbReference type="GO" id="GO:0005737">
    <property type="term" value="C:cytoplasm"/>
    <property type="evidence" value="ECO:0007669"/>
    <property type="project" value="UniProtKB-SubCell"/>
</dbReference>
<feature type="domain" description="UspA" evidence="3">
    <location>
        <begin position="1"/>
        <end position="134"/>
    </location>
</feature>
<evidence type="ECO:0000313" key="4">
    <source>
        <dbReference type="EMBL" id="TCT37642.1"/>
    </source>
</evidence>
<dbReference type="RefSeq" id="WP_132311808.1">
    <property type="nucleotide sequence ID" value="NZ_SMAR01000017.1"/>
</dbReference>